<dbReference type="AlphaFoldDB" id="A0A813SM32"/>
<comment type="caution">
    <text evidence="2">The sequence shown here is derived from an EMBL/GenBank/DDBJ whole genome shotgun (WGS) entry which is preliminary data.</text>
</comment>
<name>A0A813SM32_ADIRI</name>
<keyword evidence="1" id="KW-0472">Membrane</keyword>
<feature type="transmembrane region" description="Helical" evidence="1">
    <location>
        <begin position="79"/>
        <end position="96"/>
    </location>
</feature>
<feature type="transmembrane region" description="Helical" evidence="1">
    <location>
        <begin position="108"/>
        <end position="131"/>
    </location>
</feature>
<evidence type="ECO:0000313" key="2">
    <source>
        <dbReference type="EMBL" id="CAF0798937.1"/>
    </source>
</evidence>
<organism evidence="2 3">
    <name type="scientific">Adineta ricciae</name>
    <name type="common">Rotifer</name>
    <dbReference type="NCBI Taxonomy" id="249248"/>
    <lineage>
        <taxon>Eukaryota</taxon>
        <taxon>Metazoa</taxon>
        <taxon>Spiralia</taxon>
        <taxon>Gnathifera</taxon>
        <taxon>Rotifera</taxon>
        <taxon>Eurotatoria</taxon>
        <taxon>Bdelloidea</taxon>
        <taxon>Adinetida</taxon>
        <taxon>Adinetidae</taxon>
        <taxon>Adineta</taxon>
    </lineage>
</organism>
<protein>
    <submittedName>
        <fullName evidence="2">Uncharacterized protein</fullName>
    </submittedName>
</protein>
<evidence type="ECO:0000313" key="3">
    <source>
        <dbReference type="Proteomes" id="UP000663828"/>
    </source>
</evidence>
<gene>
    <name evidence="2" type="ORF">XAT740_LOCUS2874</name>
</gene>
<keyword evidence="3" id="KW-1185">Reference proteome</keyword>
<sequence>MQPISERLVLIVILTVIGVATFFCLLGIALPGWGGVNVFVYPKAAPAALCVIAFLLLIGCVALAVVILLGIIQYIHLPLIFVGLLVITSIFLLGAFTSANSSNSYNYAYNLVITSFTFTYLSSILATYWLFGARQGGSTIGQSNNQASKPTLEIS</sequence>
<evidence type="ECO:0000256" key="1">
    <source>
        <dbReference type="SAM" id="Phobius"/>
    </source>
</evidence>
<feature type="transmembrane region" description="Helical" evidence="1">
    <location>
        <begin position="7"/>
        <end position="33"/>
    </location>
</feature>
<accession>A0A813SM32</accession>
<keyword evidence="1" id="KW-1133">Transmembrane helix</keyword>
<dbReference type="Proteomes" id="UP000663828">
    <property type="component" value="Unassembled WGS sequence"/>
</dbReference>
<reference evidence="2" key="1">
    <citation type="submission" date="2021-02" db="EMBL/GenBank/DDBJ databases">
        <authorList>
            <person name="Nowell W R."/>
        </authorList>
    </citation>
    <scope>NUCLEOTIDE SEQUENCE</scope>
</reference>
<feature type="transmembrane region" description="Helical" evidence="1">
    <location>
        <begin position="45"/>
        <end position="72"/>
    </location>
</feature>
<keyword evidence="1" id="KW-0812">Transmembrane</keyword>
<proteinExistence type="predicted"/>
<dbReference type="EMBL" id="CAJNOR010000106">
    <property type="protein sequence ID" value="CAF0798937.1"/>
    <property type="molecule type" value="Genomic_DNA"/>
</dbReference>